<gene>
    <name evidence="3" type="primary">Necator_chrV.g19391</name>
    <name evidence="3" type="ORF">RB195_014599</name>
</gene>
<keyword evidence="4" id="KW-1185">Reference proteome</keyword>
<keyword evidence="2" id="KW-1133">Transmembrane helix</keyword>
<evidence type="ECO:0000256" key="2">
    <source>
        <dbReference type="SAM" id="Phobius"/>
    </source>
</evidence>
<feature type="transmembrane region" description="Helical" evidence="2">
    <location>
        <begin position="149"/>
        <end position="169"/>
    </location>
</feature>
<dbReference type="InterPro" id="IPR052709">
    <property type="entry name" value="Transposase-MT_Hybrid"/>
</dbReference>
<protein>
    <recommendedName>
        <fullName evidence="5">Anoctamin</fullName>
    </recommendedName>
</protein>
<name>A0ABR1E0V9_NECAM</name>
<evidence type="ECO:0000313" key="3">
    <source>
        <dbReference type="EMBL" id="KAK6756291.1"/>
    </source>
</evidence>
<reference evidence="3 4" key="1">
    <citation type="submission" date="2023-08" db="EMBL/GenBank/DDBJ databases">
        <title>A Necator americanus chromosomal reference genome.</title>
        <authorList>
            <person name="Ilik V."/>
            <person name="Petrzelkova K.J."/>
            <person name="Pardy F."/>
            <person name="Fuh T."/>
            <person name="Niatou-Singa F.S."/>
            <person name="Gouil Q."/>
            <person name="Baker L."/>
            <person name="Ritchie M.E."/>
            <person name="Jex A.R."/>
            <person name="Gazzola D."/>
            <person name="Li H."/>
            <person name="Toshio Fujiwara R."/>
            <person name="Zhan B."/>
            <person name="Aroian R.V."/>
            <person name="Pafco B."/>
            <person name="Schwarz E.M."/>
        </authorList>
    </citation>
    <scope>NUCLEOTIDE SEQUENCE [LARGE SCALE GENOMIC DNA]</scope>
    <source>
        <strain evidence="3 4">Aroian</strain>
        <tissue evidence="3">Whole animal</tissue>
    </source>
</reference>
<keyword evidence="2" id="KW-0812">Transmembrane</keyword>
<dbReference type="EMBL" id="JAVFWL010000005">
    <property type="protein sequence ID" value="KAK6756291.1"/>
    <property type="molecule type" value="Genomic_DNA"/>
</dbReference>
<comment type="caution">
    <text evidence="3">The sequence shown here is derived from an EMBL/GenBank/DDBJ whole genome shotgun (WGS) entry which is preliminary data.</text>
</comment>
<sequence>MATAKDAWTSALSCSPEAADSTDWTPLSLEIKNESSTSTNKRAWQAGDEMPDPFVKGEIHEKVMLSVWRGVHGIYCSELLPDNTTVTAEHHPEEKRYDDHDCLENDFQAFFASKSSEFYAKGIRDIERRWEKVVDGKIFTGLSQYRNTLFLIFGILCLLSWLAFNLYAVSYIMATQILSNDVAALSAQLIAYCDPL</sequence>
<dbReference type="Pfam" id="PF01359">
    <property type="entry name" value="Transposase_1"/>
    <property type="match status" value="1"/>
</dbReference>
<accession>A0ABR1E0V9</accession>
<dbReference type="InterPro" id="IPR001888">
    <property type="entry name" value="Transposase_1"/>
</dbReference>
<feature type="region of interest" description="Disordered" evidence="1">
    <location>
        <begin position="1"/>
        <end position="22"/>
    </location>
</feature>
<keyword evidence="2" id="KW-0472">Membrane</keyword>
<evidence type="ECO:0000313" key="4">
    <source>
        <dbReference type="Proteomes" id="UP001303046"/>
    </source>
</evidence>
<dbReference type="Proteomes" id="UP001303046">
    <property type="component" value="Unassembled WGS sequence"/>
</dbReference>
<dbReference type="PANTHER" id="PTHR46060:SF1">
    <property type="entry name" value="MARINER MOS1 TRANSPOSASE-LIKE PROTEIN"/>
    <property type="match status" value="1"/>
</dbReference>
<dbReference type="PANTHER" id="PTHR46060">
    <property type="entry name" value="MARINER MOS1 TRANSPOSASE-LIKE PROTEIN"/>
    <property type="match status" value="1"/>
</dbReference>
<evidence type="ECO:0000256" key="1">
    <source>
        <dbReference type="SAM" id="MobiDB-lite"/>
    </source>
</evidence>
<organism evidence="3 4">
    <name type="scientific">Necator americanus</name>
    <name type="common">Human hookworm</name>
    <dbReference type="NCBI Taxonomy" id="51031"/>
    <lineage>
        <taxon>Eukaryota</taxon>
        <taxon>Metazoa</taxon>
        <taxon>Ecdysozoa</taxon>
        <taxon>Nematoda</taxon>
        <taxon>Chromadorea</taxon>
        <taxon>Rhabditida</taxon>
        <taxon>Rhabditina</taxon>
        <taxon>Rhabditomorpha</taxon>
        <taxon>Strongyloidea</taxon>
        <taxon>Ancylostomatidae</taxon>
        <taxon>Bunostominae</taxon>
        <taxon>Necator</taxon>
    </lineage>
</organism>
<proteinExistence type="predicted"/>
<evidence type="ECO:0008006" key="5">
    <source>
        <dbReference type="Google" id="ProtNLM"/>
    </source>
</evidence>